<reference evidence="2 3" key="1">
    <citation type="submission" date="2019-06" db="EMBL/GenBank/DDBJ databases">
        <title>Description of Kitasatospora acidophila sp. nov. isolated from pine grove soil, and reclassification of Streptomyces novaecaesareae to Kitasatospora novaeceasareae comb. nov.</title>
        <authorList>
            <person name="Kim M.J."/>
        </authorList>
    </citation>
    <scope>NUCLEOTIDE SEQUENCE [LARGE SCALE GENOMIC DNA]</scope>
    <source>
        <strain evidence="2 3">MMS16-CNU292</strain>
    </source>
</reference>
<accession>A0A540WB03</accession>
<gene>
    <name evidence="2" type="ORF">E6W39_32885</name>
</gene>
<evidence type="ECO:0000313" key="2">
    <source>
        <dbReference type="EMBL" id="TQF06142.1"/>
    </source>
</evidence>
<dbReference type="EMBL" id="VIGB01000003">
    <property type="protein sequence ID" value="TQF06142.1"/>
    <property type="molecule type" value="Genomic_DNA"/>
</dbReference>
<name>A0A540WB03_9ACTN</name>
<dbReference type="RefSeq" id="WP_141636589.1">
    <property type="nucleotide sequence ID" value="NZ_VIGB01000003.1"/>
</dbReference>
<protein>
    <submittedName>
        <fullName evidence="2">Tat pathway signal sequence domain protein</fullName>
    </submittedName>
</protein>
<evidence type="ECO:0000313" key="3">
    <source>
        <dbReference type="Proteomes" id="UP000319103"/>
    </source>
</evidence>
<keyword evidence="1" id="KW-0732">Signal</keyword>
<dbReference type="AlphaFoldDB" id="A0A540WB03"/>
<feature type="signal peptide" evidence="1">
    <location>
        <begin position="1"/>
        <end position="27"/>
    </location>
</feature>
<comment type="caution">
    <text evidence="2">The sequence shown here is derived from an EMBL/GenBank/DDBJ whole genome shotgun (WGS) entry which is preliminary data.</text>
</comment>
<keyword evidence="3" id="KW-1185">Reference proteome</keyword>
<organism evidence="2 3">
    <name type="scientific">Kitasatospora acidiphila</name>
    <dbReference type="NCBI Taxonomy" id="2567942"/>
    <lineage>
        <taxon>Bacteria</taxon>
        <taxon>Bacillati</taxon>
        <taxon>Actinomycetota</taxon>
        <taxon>Actinomycetes</taxon>
        <taxon>Kitasatosporales</taxon>
        <taxon>Streptomycetaceae</taxon>
        <taxon>Kitasatospora</taxon>
    </lineage>
</organism>
<sequence length="223" mass="21657">MRNHLVLGGVALAAAAVTALTAIPASAAGPVLTYGSLGGSAVAVGDTMTASLLSGTNATLYSTTAGGTGLQCASSTFSGTVGSNPTAPGTASGSLTGFTLGSCKVVNTPGVTGVKSLTLSHLPYNDSMSDSSGLPNTVSAGSSGPIGATVVLNTLLGTVTCTYQAAGNLSSNGNNSNSSLTFSNQQFNKLTGPSACFSTAYFSGVYGPFVDSSQAGSPSIFVN</sequence>
<evidence type="ECO:0000256" key="1">
    <source>
        <dbReference type="SAM" id="SignalP"/>
    </source>
</evidence>
<dbReference type="OrthoDB" id="3869471at2"/>
<feature type="chain" id="PRO_5021836557" evidence="1">
    <location>
        <begin position="28"/>
        <end position="223"/>
    </location>
</feature>
<proteinExistence type="predicted"/>
<dbReference type="Proteomes" id="UP000319103">
    <property type="component" value="Unassembled WGS sequence"/>
</dbReference>